<dbReference type="GO" id="GO:0032993">
    <property type="term" value="C:protein-DNA complex"/>
    <property type="evidence" value="ECO:0007669"/>
    <property type="project" value="TreeGrafter"/>
</dbReference>
<evidence type="ECO:0000256" key="4">
    <source>
        <dbReference type="ARBA" id="ARBA00023015"/>
    </source>
</evidence>
<name>A0A2C4HBA2_9BACI</name>
<reference evidence="7 8" key="1">
    <citation type="submission" date="2017-09" db="EMBL/GenBank/DDBJ databases">
        <title>Large-scale bioinformatics analysis of Bacillus genomes uncovers conserved roles of natural products in bacterial physiology.</title>
        <authorList>
            <consortium name="Agbiome Team Llc"/>
            <person name="Bleich R.M."/>
            <person name="Grubbs K.J."/>
            <person name="Santa Maria K.C."/>
            <person name="Allen S.E."/>
            <person name="Farag S."/>
            <person name="Shank E.A."/>
            <person name="Bowers A."/>
        </authorList>
    </citation>
    <scope>NUCLEOTIDE SEQUENCE [LARGE SCALE GENOMIC DNA]</scope>
    <source>
        <strain evidence="7 8">AFS004017</strain>
    </source>
</reference>
<dbReference type="InterPro" id="IPR001789">
    <property type="entry name" value="Sig_transdc_resp-reg_receiver"/>
</dbReference>
<dbReference type="Proteomes" id="UP000220045">
    <property type="component" value="Unassembled WGS sequence"/>
</dbReference>
<dbReference type="RefSeq" id="WP_098096799.1">
    <property type="nucleotide sequence ID" value="NZ_NUEL01000068.1"/>
</dbReference>
<dbReference type="Pfam" id="PF00072">
    <property type="entry name" value="Response_reg"/>
    <property type="match status" value="1"/>
</dbReference>
<evidence type="ECO:0000256" key="3">
    <source>
        <dbReference type="ARBA" id="ARBA00023012"/>
    </source>
</evidence>
<dbReference type="SUPFAM" id="SSF52172">
    <property type="entry name" value="CheY-like"/>
    <property type="match status" value="1"/>
</dbReference>
<keyword evidence="4" id="KW-0805">Transcription regulation</keyword>
<keyword evidence="3" id="KW-0902">Two-component regulatory system</keyword>
<dbReference type="PROSITE" id="PS50110">
    <property type="entry name" value="RESPONSE_REGULATORY"/>
    <property type="match status" value="1"/>
</dbReference>
<evidence type="ECO:0000256" key="6">
    <source>
        <dbReference type="ARBA" id="ARBA00023163"/>
    </source>
</evidence>
<evidence type="ECO:0000256" key="1">
    <source>
        <dbReference type="ARBA" id="ARBA00004496"/>
    </source>
</evidence>
<protein>
    <submittedName>
        <fullName evidence="7">DNA-binding response regulator</fullName>
    </submittedName>
</protein>
<keyword evidence="6" id="KW-0804">Transcription</keyword>
<organism evidence="7 8">
    <name type="scientific">Bacillus wiedmannii</name>
    <dbReference type="NCBI Taxonomy" id="1890302"/>
    <lineage>
        <taxon>Bacteria</taxon>
        <taxon>Bacillati</taxon>
        <taxon>Bacillota</taxon>
        <taxon>Bacilli</taxon>
        <taxon>Bacillales</taxon>
        <taxon>Bacillaceae</taxon>
        <taxon>Bacillus</taxon>
        <taxon>Bacillus cereus group</taxon>
    </lineage>
</organism>
<evidence type="ECO:0000256" key="5">
    <source>
        <dbReference type="ARBA" id="ARBA00023125"/>
    </source>
</evidence>
<dbReference type="GO" id="GO:0000976">
    <property type="term" value="F:transcription cis-regulatory region binding"/>
    <property type="evidence" value="ECO:0007669"/>
    <property type="project" value="TreeGrafter"/>
</dbReference>
<dbReference type="FunFam" id="1.10.10.10:FF:000018">
    <property type="entry name" value="DNA-binding response regulator ResD"/>
    <property type="match status" value="1"/>
</dbReference>
<dbReference type="Gene3D" id="1.10.10.10">
    <property type="entry name" value="Winged helix-like DNA-binding domain superfamily/Winged helix DNA-binding domain"/>
    <property type="match status" value="1"/>
</dbReference>
<proteinExistence type="predicted"/>
<dbReference type="CDD" id="cd17574">
    <property type="entry name" value="REC_OmpR"/>
    <property type="match status" value="1"/>
</dbReference>
<dbReference type="Pfam" id="PF00486">
    <property type="entry name" value="Trans_reg_C"/>
    <property type="match status" value="1"/>
</dbReference>
<evidence type="ECO:0000256" key="2">
    <source>
        <dbReference type="ARBA" id="ARBA00022553"/>
    </source>
</evidence>
<dbReference type="PANTHER" id="PTHR48111">
    <property type="entry name" value="REGULATOR OF RPOS"/>
    <property type="match status" value="1"/>
</dbReference>
<dbReference type="PANTHER" id="PTHR48111:SF2">
    <property type="entry name" value="RESPONSE REGULATOR SAER"/>
    <property type="match status" value="1"/>
</dbReference>
<dbReference type="InterPro" id="IPR011006">
    <property type="entry name" value="CheY-like_superfamily"/>
</dbReference>
<dbReference type="Gene3D" id="3.40.50.2300">
    <property type="match status" value="1"/>
</dbReference>
<dbReference type="EMBL" id="NUEL01000068">
    <property type="protein sequence ID" value="PEJ00736.1"/>
    <property type="molecule type" value="Genomic_DNA"/>
</dbReference>
<dbReference type="GO" id="GO:0005829">
    <property type="term" value="C:cytosol"/>
    <property type="evidence" value="ECO:0007669"/>
    <property type="project" value="TreeGrafter"/>
</dbReference>
<comment type="subcellular location">
    <subcellularLocation>
        <location evidence="1">Cytoplasm</location>
    </subcellularLocation>
</comment>
<accession>A0A2C4HBA2</accession>
<dbReference type="InterPro" id="IPR039420">
    <property type="entry name" value="WalR-like"/>
</dbReference>
<dbReference type="SMART" id="SM00862">
    <property type="entry name" value="Trans_reg_C"/>
    <property type="match status" value="1"/>
</dbReference>
<evidence type="ECO:0000313" key="7">
    <source>
        <dbReference type="EMBL" id="PEJ00736.1"/>
    </source>
</evidence>
<dbReference type="CDD" id="cd00383">
    <property type="entry name" value="trans_reg_C"/>
    <property type="match status" value="1"/>
</dbReference>
<keyword evidence="2" id="KW-0597">Phosphoprotein</keyword>
<dbReference type="AlphaFoldDB" id="A0A2C4HBA2"/>
<sequence length="227" mass="26065">MDRRVLIVDDNIEIISFVKPALEVEGYTVDYAVSGDQALQKINSDFDIILLDVILPDTSGFDICKKVRSTVNCPILFLTARGLEQERIKGFLVGGDDYIVKPFSLKELILRMSVHIRKDKRDSTLKKSNELVFGDLRVNILSKSIQINTRLVELTRKEYEIIELLCTHPGQVFSKEQIFESVWGNISDSNITTVTEHVRRIRLKLHDCGFKNECIKTIWGLGYKWEC</sequence>
<dbReference type="GO" id="GO:0000156">
    <property type="term" value="F:phosphorelay response regulator activity"/>
    <property type="evidence" value="ECO:0007669"/>
    <property type="project" value="TreeGrafter"/>
</dbReference>
<dbReference type="InterPro" id="IPR036388">
    <property type="entry name" value="WH-like_DNA-bd_sf"/>
</dbReference>
<dbReference type="SMART" id="SM00448">
    <property type="entry name" value="REC"/>
    <property type="match status" value="1"/>
</dbReference>
<dbReference type="Gene3D" id="6.10.250.690">
    <property type="match status" value="1"/>
</dbReference>
<dbReference type="InterPro" id="IPR001867">
    <property type="entry name" value="OmpR/PhoB-type_DNA-bd"/>
</dbReference>
<gene>
    <name evidence="7" type="ORF">CN684_30175</name>
</gene>
<evidence type="ECO:0000313" key="8">
    <source>
        <dbReference type="Proteomes" id="UP000220045"/>
    </source>
</evidence>
<comment type="caution">
    <text evidence="7">The sequence shown here is derived from an EMBL/GenBank/DDBJ whole genome shotgun (WGS) entry which is preliminary data.</text>
</comment>
<keyword evidence="5 7" id="KW-0238">DNA-binding</keyword>
<dbReference type="PROSITE" id="PS51755">
    <property type="entry name" value="OMPR_PHOB"/>
    <property type="match status" value="1"/>
</dbReference>
<dbReference type="GO" id="GO:0006355">
    <property type="term" value="P:regulation of DNA-templated transcription"/>
    <property type="evidence" value="ECO:0007669"/>
    <property type="project" value="InterPro"/>
</dbReference>